<evidence type="ECO:0000313" key="7">
    <source>
        <dbReference type="EMBL" id="AEB11779.1"/>
    </source>
</evidence>
<dbReference type="PROSITE" id="PS51387">
    <property type="entry name" value="FAD_PCMH"/>
    <property type="match status" value="1"/>
</dbReference>
<dbReference type="InterPro" id="IPR016167">
    <property type="entry name" value="FAD-bd_PCMH_sub1"/>
</dbReference>
<dbReference type="InterPro" id="IPR051914">
    <property type="entry name" value="FAD-linked_OxidoTrans_Type4"/>
</dbReference>
<dbReference type="RefSeq" id="WP_013703827.1">
    <property type="nucleotide sequence ID" value="NC_015387.1"/>
</dbReference>
<keyword evidence="4" id="KW-0274">FAD</keyword>
<dbReference type="Pfam" id="PF02913">
    <property type="entry name" value="FAD-oxidase_C"/>
    <property type="match status" value="1"/>
</dbReference>
<evidence type="ECO:0000259" key="6">
    <source>
        <dbReference type="PROSITE" id="PS51387"/>
    </source>
</evidence>
<evidence type="ECO:0000313" key="8">
    <source>
        <dbReference type="Proteomes" id="UP000007030"/>
    </source>
</evidence>
<dbReference type="Gene3D" id="3.30.465.10">
    <property type="match status" value="1"/>
</dbReference>
<organism evidence="7 8">
    <name type="scientific">Marinithermus hydrothermalis (strain DSM 14884 / JCM 11576 / T1)</name>
    <dbReference type="NCBI Taxonomy" id="869210"/>
    <lineage>
        <taxon>Bacteria</taxon>
        <taxon>Thermotogati</taxon>
        <taxon>Deinococcota</taxon>
        <taxon>Deinococci</taxon>
        <taxon>Thermales</taxon>
        <taxon>Thermaceae</taxon>
        <taxon>Marinithermus</taxon>
    </lineage>
</organism>
<feature type="domain" description="FAD-binding PCMH-type" evidence="6">
    <location>
        <begin position="33"/>
        <end position="205"/>
    </location>
</feature>
<dbReference type="Proteomes" id="UP000007030">
    <property type="component" value="Chromosome"/>
</dbReference>
<dbReference type="InterPro" id="IPR016164">
    <property type="entry name" value="FAD-linked_Oxase-like_C"/>
</dbReference>
<keyword evidence="5 7" id="KW-0560">Oxidoreductase</keyword>
<dbReference type="InterPro" id="IPR036318">
    <property type="entry name" value="FAD-bd_PCMH-like_sf"/>
</dbReference>
<dbReference type="InterPro" id="IPR004113">
    <property type="entry name" value="FAD-bd_oxidored_4_C"/>
</dbReference>
<dbReference type="FunFam" id="3.30.70.2740:FF:000001">
    <property type="entry name" value="D-lactate dehydrogenase mitochondrial"/>
    <property type="match status" value="1"/>
</dbReference>
<dbReference type="GO" id="GO:0004458">
    <property type="term" value="F:D-lactate dehydrogenase (cytochrome) activity"/>
    <property type="evidence" value="ECO:0007669"/>
    <property type="project" value="UniProtKB-EC"/>
</dbReference>
<evidence type="ECO:0000256" key="1">
    <source>
        <dbReference type="ARBA" id="ARBA00001974"/>
    </source>
</evidence>
<dbReference type="PANTHER" id="PTHR42934">
    <property type="entry name" value="GLYCOLATE OXIDASE SUBUNIT GLCD"/>
    <property type="match status" value="1"/>
</dbReference>
<proteinExistence type="inferred from homology"/>
<dbReference type="AlphaFoldDB" id="F2NM91"/>
<dbReference type="SUPFAM" id="SSF56176">
    <property type="entry name" value="FAD-binding/transporter-associated domain-like"/>
    <property type="match status" value="1"/>
</dbReference>
<sequence>MAALESLRQALGPRKVLLDLADRILYRYDAIDTGVTPLAVVLPETTQDVVETLRFAQRAGIPVVPRGSASGLSGGAVPVTEAIVLATNRMTRLKIDPERRVAYAQPGVVTARVSEAAAPYGLYYPPDPASYRQSTIGGNLAENAGGPQCFKKGVTGDYVLELEFVTADGAVHRVGREAYDIAGLLIGSEGTLGVITDSVLRLEPRPRYTRTLMGVFAELEALAEAVARAVRQGAVPAKMEFMDRRCVRAVEEAFALGLPTEAGALLLVDTDGDDLEVVEEELEWMAEACRAAGGVVRVARDAAEAAELWRARRAVSPALGRIRPQRMNEDIVVPRSKLPAVVREILAAAERYPFPLVLFGHIGDGNLHPNILYDPRVDDTRAVMELAHEIARIALQHGGVLSGEHGIGTMKRPFMREALDETTLGVLRDLKRALDPEGLLNPGKVLPD</sequence>
<dbReference type="InterPro" id="IPR016169">
    <property type="entry name" value="FAD-bd_PCMH_sub2"/>
</dbReference>
<keyword evidence="8" id="KW-1185">Reference proteome</keyword>
<evidence type="ECO:0000256" key="2">
    <source>
        <dbReference type="ARBA" id="ARBA00008000"/>
    </source>
</evidence>
<evidence type="ECO:0000256" key="4">
    <source>
        <dbReference type="ARBA" id="ARBA00022827"/>
    </source>
</evidence>
<comment type="similarity">
    <text evidence="2">Belongs to the FAD-binding oxidoreductase/transferase type 4 family.</text>
</comment>
<dbReference type="KEGG" id="mhd:Marky_1037"/>
<dbReference type="eggNOG" id="COG0277">
    <property type="taxonomic scope" value="Bacteria"/>
</dbReference>
<dbReference type="FunFam" id="1.10.45.10:FF:000001">
    <property type="entry name" value="D-lactate dehydrogenase mitochondrial"/>
    <property type="match status" value="1"/>
</dbReference>
<dbReference type="HOGENOM" id="CLU_017779_9_2_0"/>
<keyword evidence="3" id="KW-0285">Flavoprotein</keyword>
<dbReference type="SUPFAM" id="SSF55103">
    <property type="entry name" value="FAD-linked oxidases, C-terminal domain"/>
    <property type="match status" value="1"/>
</dbReference>
<dbReference type="InterPro" id="IPR016171">
    <property type="entry name" value="Vanillyl_alc_oxidase_C-sub2"/>
</dbReference>
<comment type="cofactor">
    <cofactor evidence="1">
        <name>FAD</name>
        <dbReference type="ChEBI" id="CHEBI:57692"/>
    </cofactor>
</comment>
<dbReference type="PANTHER" id="PTHR42934:SF2">
    <property type="entry name" value="GLYCOLATE OXIDASE SUBUNIT GLCD"/>
    <property type="match status" value="1"/>
</dbReference>
<dbReference type="GO" id="GO:0071949">
    <property type="term" value="F:FAD binding"/>
    <property type="evidence" value="ECO:0007669"/>
    <property type="project" value="InterPro"/>
</dbReference>
<dbReference type="Gene3D" id="3.30.70.2190">
    <property type="match status" value="1"/>
</dbReference>
<dbReference type="EC" id="1.1.2.4" evidence="7"/>
<dbReference type="OrthoDB" id="9767256at2"/>
<dbReference type="Gene3D" id="1.10.45.10">
    <property type="entry name" value="Vanillyl-alcohol Oxidase, Chain A, domain 4"/>
    <property type="match status" value="1"/>
</dbReference>
<evidence type="ECO:0000256" key="5">
    <source>
        <dbReference type="ARBA" id="ARBA00023002"/>
    </source>
</evidence>
<dbReference type="Gene3D" id="3.30.70.2740">
    <property type="match status" value="1"/>
</dbReference>
<dbReference type="Gene3D" id="3.30.43.10">
    <property type="entry name" value="Uridine Diphospho-n-acetylenolpyruvylglucosamine Reductase, domain 2"/>
    <property type="match status" value="1"/>
</dbReference>
<dbReference type="InterPro" id="IPR016166">
    <property type="entry name" value="FAD-bd_PCMH"/>
</dbReference>
<evidence type="ECO:0000256" key="3">
    <source>
        <dbReference type="ARBA" id="ARBA00022630"/>
    </source>
</evidence>
<dbReference type="InterPro" id="IPR006094">
    <property type="entry name" value="Oxid_FAD_bind_N"/>
</dbReference>
<reference evidence="7 8" key="1">
    <citation type="journal article" date="2012" name="Stand. Genomic Sci.">
        <title>Complete genome sequence of the aerobic, heterotroph Marinithermus hydrothermalis type strain (T1(T)) from a deep-sea hydrothermal vent chimney.</title>
        <authorList>
            <person name="Copeland A."/>
            <person name="Gu W."/>
            <person name="Yasawong M."/>
            <person name="Lapidus A."/>
            <person name="Lucas S."/>
            <person name="Deshpande S."/>
            <person name="Pagani I."/>
            <person name="Tapia R."/>
            <person name="Cheng J.F."/>
            <person name="Goodwin L.A."/>
            <person name="Pitluck S."/>
            <person name="Liolios K."/>
            <person name="Ivanova N."/>
            <person name="Mavromatis K."/>
            <person name="Mikhailova N."/>
            <person name="Pati A."/>
            <person name="Chen A."/>
            <person name="Palaniappan K."/>
            <person name="Land M."/>
            <person name="Pan C."/>
            <person name="Brambilla E.M."/>
            <person name="Rohde M."/>
            <person name="Tindall B.J."/>
            <person name="Sikorski J."/>
            <person name="Goker M."/>
            <person name="Detter J.C."/>
            <person name="Bristow J."/>
            <person name="Eisen J.A."/>
            <person name="Markowitz V."/>
            <person name="Hugenholtz P."/>
            <person name="Kyrpides N.C."/>
            <person name="Klenk H.P."/>
            <person name="Woyke T."/>
        </authorList>
    </citation>
    <scope>NUCLEOTIDE SEQUENCE [LARGE SCALE GENOMIC DNA]</scope>
    <source>
        <strain evidence="8">DSM 14884 / JCM 11576 / T1</strain>
    </source>
</reference>
<gene>
    <name evidence="7" type="ordered locus">Marky_1037</name>
</gene>
<dbReference type="Pfam" id="PF01565">
    <property type="entry name" value="FAD_binding_4"/>
    <property type="match status" value="1"/>
</dbReference>
<dbReference type="EMBL" id="CP002630">
    <property type="protein sequence ID" value="AEB11779.1"/>
    <property type="molecule type" value="Genomic_DNA"/>
</dbReference>
<protein>
    <submittedName>
        <fullName evidence="7">D-lactate dehydrogenase (Cytochrome)</fullName>
        <ecNumber evidence="7">1.1.2.4</ecNumber>
    </submittedName>
</protein>
<name>F2NM91_MARHT</name>
<dbReference type="STRING" id="869210.Marky_1037"/>
<accession>F2NM91</accession>